<sequence>MAAAQKERSAKTAAKRKTRGEEELRLHTMAGTRQALADLMAWHGIEEQGEAMTLMIHHLHGLGPAGSAQFLAPPRHETCLSKSVLRDFRMQSLLMIRKDGGDEIIDPEQLEDRNERKISRIN</sequence>
<evidence type="ECO:0000313" key="2">
    <source>
        <dbReference type="EMBL" id="MBI6649873.1"/>
    </source>
</evidence>
<gene>
    <name evidence="2" type="ORF">YA0849_12765</name>
</gene>
<feature type="compositionally biased region" description="Basic and acidic residues" evidence="1">
    <location>
        <begin position="1"/>
        <end position="10"/>
    </location>
</feature>
<evidence type="ECO:0000256" key="1">
    <source>
        <dbReference type="SAM" id="MobiDB-lite"/>
    </source>
</evidence>
<dbReference type="Proteomes" id="UP000614123">
    <property type="component" value="Unassembled WGS sequence"/>
</dbReference>
<dbReference type="RefSeq" id="WP_198718568.1">
    <property type="nucleotide sequence ID" value="NZ_JAEILD010000058.1"/>
</dbReference>
<protein>
    <submittedName>
        <fullName evidence="2">Uncharacterized protein</fullName>
    </submittedName>
</protein>
<proteinExistence type="predicted"/>
<accession>A0ABS0VHP4</accession>
<organism evidence="2 3">
    <name type="scientific">Pseudomonas veronii</name>
    <dbReference type="NCBI Taxonomy" id="76761"/>
    <lineage>
        <taxon>Bacteria</taxon>
        <taxon>Pseudomonadati</taxon>
        <taxon>Pseudomonadota</taxon>
        <taxon>Gammaproteobacteria</taxon>
        <taxon>Pseudomonadales</taxon>
        <taxon>Pseudomonadaceae</taxon>
        <taxon>Pseudomonas</taxon>
    </lineage>
</organism>
<feature type="region of interest" description="Disordered" evidence="1">
    <location>
        <begin position="1"/>
        <end position="27"/>
    </location>
</feature>
<dbReference type="EMBL" id="JAEILD010000058">
    <property type="protein sequence ID" value="MBI6649873.1"/>
    <property type="molecule type" value="Genomic_DNA"/>
</dbReference>
<keyword evidence="3" id="KW-1185">Reference proteome</keyword>
<evidence type="ECO:0000313" key="3">
    <source>
        <dbReference type="Proteomes" id="UP000614123"/>
    </source>
</evidence>
<comment type="caution">
    <text evidence="2">The sequence shown here is derived from an EMBL/GenBank/DDBJ whole genome shotgun (WGS) entry which is preliminary data.</text>
</comment>
<reference evidence="2 3" key="1">
    <citation type="submission" date="2020-12" db="EMBL/GenBank/DDBJ databases">
        <title>Comparative genomic insights into the epidemiology and virulence of plant pathogenic Pseudomonads from Turkey.</title>
        <authorList>
            <person name="Dillon M."/>
            <person name="Ruiz-Bedoya T."/>
            <person name="Bendalovic-Torma C."/>
            <person name="Guttman K.M."/>
            <person name="Kwak H."/>
            <person name="Middleton M.A."/>
            <person name="Wang P.W."/>
            <person name="Horuz S."/>
            <person name="Aysan Y."/>
            <person name="Guttman D.S."/>
        </authorList>
    </citation>
    <scope>NUCLEOTIDE SEQUENCE [LARGE SCALE GENOMIC DNA]</scope>
    <source>
        <strain evidence="2 3">S4_EA_3a</strain>
    </source>
</reference>
<name>A0ABS0VHP4_PSEVE</name>